<sequence>MEAFFKVCPHPDDKQRKELGRRLSLEPLQVKFWFQNKRTQIKESLTNAICLNCGGPPAIGEMSFDEQQLRMENLRLREEIDRISGIAAKYFGKQAITFPDVSSHGPSHSLDLPVASFISQQGMVGEMYGASDLLRSMSGTTKAEKHIIIELAVTAIEELIRMAQIGEPLWVPSLDDPYIETLNEDEYIQSFPRGIGPRPTGLKSEALRNSNLVIMNHMTLVEILMDVNQWSNVFCGIVSRAMTTEVLSTGVAGNYNGALQLMTVEYQVPSPLVPTRENCFVRPSGCFIQEMPNGYSRVTWIEHIKVDNGDVYNMYNVLVNSGLAFGDVRVIATPERRKSMLKLAERMLLSFCSKVGASTAYNWTTLSGSGADDVRVITPKTMDDPGRPPEIDRISGIAAKYVGKQAITFPDVLSHGPSHSLDLPVASFIPQQGMVREMYGASDLLRSMSGTTEAEKPIIIELAVIAMEELIRMAQIGEPLWVPSPDDPSIETLNEDEYIQSFPRGIGPRPTRLKSEALRNSNLVIMNHMTLVEILMDVNQWSNVFCGIVSRAMTTDVLSTGVAGNYNGALQLMTVEYQVPSPLVSTQENYFVRYCKQYSKGMWVVVNVSLLVCAHPRYQDIKEGHLAVLFNKCPMGTQGSRGLNILKLIMATLTICTSKVGASTAHTWTTLSGSGADDVRVITRKIMDDPGRPPEKLFSRGNSLTQQWEHFFTSSGKITLAVGTLLHYQWQNNSKLSSGNDFSLTVESSSLAVGMT</sequence>
<dbReference type="Pfam" id="PF25797">
    <property type="entry name" value="PDF2_C"/>
    <property type="match status" value="1"/>
</dbReference>
<evidence type="ECO:0000256" key="8">
    <source>
        <dbReference type="ARBA" id="ARBA00023242"/>
    </source>
</evidence>
<dbReference type="PANTHER" id="PTHR45654:SF94">
    <property type="entry name" value="START DOMAIN, HOMEODOMAIN-LIKE, START-LIKE DOMAIN PROTEIN-RELATED"/>
    <property type="match status" value="1"/>
</dbReference>
<keyword evidence="7" id="KW-0804">Transcription</keyword>
<dbReference type="GO" id="GO:0008289">
    <property type="term" value="F:lipid binding"/>
    <property type="evidence" value="ECO:0007669"/>
    <property type="project" value="InterPro"/>
</dbReference>
<dbReference type="GO" id="GO:0005634">
    <property type="term" value="C:nucleus"/>
    <property type="evidence" value="ECO:0007669"/>
    <property type="project" value="UniProtKB-SubCell"/>
</dbReference>
<comment type="caution">
    <text evidence="13">The sequence shown here is derived from an EMBL/GenBank/DDBJ whole genome shotgun (WGS) entry which is preliminary data.</text>
</comment>
<evidence type="ECO:0000256" key="1">
    <source>
        <dbReference type="ARBA" id="ARBA00004123"/>
    </source>
</evidence>
<comment type="subcellular location">
    <subcellularLocation>
        <location evidence="1 9 10">Nucleus</location>
    </subcellularLocation>
</comment>
<feature type="domain" description="Homeobox" evidence="11">
    <location>
        <begin position="1"/>
        <end position="44"/>
    </location>
</feature>
<name>A0A699GKX9_TANCI</name>
<dbReference type="InterPro" id="IPR042160">
    <property type="entry name" value="HD-Zip_IV"/>
</dbReference>
<evidence type="ECO:0000256" key="10">
    <source>
        <dbReference type="RuleBase" id="RU000682"/>
    </source>
</evidence>
<dbReference type="Gene3D" id="1.10.10.60">
    <property type="entry name" value="Homeodomain-like"/>
    <property type="match status" value="1"/>
</dbReference>
<dbReference type="InterPro" id="IPR009057">
    <property type="entry name" value="Homeodomain-like_sf"/>
</dbReference>
<dbReference type="EMBL" id="BKCJ010008058">
    <property type="protein sequence ID" value="GEU80334.1"/>
    <property type="molecule type" value="Genomic_DNA"/>
</dbReference>
<evidence type="ECO:0000256" key="7">
    <source>
        <dbReference type="ARBA" id="ARBA00023163"/>
    </source>
</evidence>
<dbReference type="PROSITE" id="PS50071">
    <property type="entry name" value="HOMEOBOX_2"/>
    <property type="match status" value="1"/>
</dbReference>
<evidence type="ECO:0000259" key="11">
    <source>
        <dbReference type="PROSITE" id="PS50071"/>
    </source>
</evidence>
<dbReference type="Pfam" id="PF00046">
    <property type="entry name" value="Homeodomain"/>
    <property type="match status" value="1"/>
</dbReference>
<dbReference type="CDD" id="cd08875">
    <property type="entry name" value="START_ArGLABRA2_like"/>
    <property type="match status" value="2"/>
</dbReference>
<dbReference type="GO" id="GO:0003677">
    <property type="term" value="F:DNA binding"/>
    <property type="evidence" value="ECO:0007669"/>
    <property type="project" value="UniProtKB-UniRule"/>
</dbReference>
<feature type="domain" description="START" evidence="12">
    <location>
        <begin position="452"/>
        <end position="610"/>
    </location>
</feature>
<keyword evidence="8 9" id="KW-0539">Nucleus</keyword>
<evidence type="ECO:0000259" key="12">
    <source>
        <dbReference type="PROSITE" id="PS50848"/>
    </source>
</evidence>
<feature type="DNA-binding region" description="Homeobox" evidence="9">
    <location>
        <begin position="3"/>
        <end position="45"/>
    </location>
</feature>
<dbReference type="CDD" id="cd00086">
    <property type="entry name" value="homeodomain"/>
    <property type="match status" value="1"/>
</dbReference>
<dbReference type="SUPFAM" id="SSF46689">
    <property type="entry name" value="Homeodomain-like"/>
    <property type="match status" value="1"/>
</dbReference>
<dbReference type="InterPro" id="IPR057993">
    <property type="entry name" value="HD-Zip_IV_C"/>
</dbReference>
<evidence type="ECO:0000256" key="3">
    <source>
        <dbReference type="ARBA" id="ARBA00023015"/>
    </source>
</evidence>
<dbReference type="Pfam" id="PF01852">
    <property type="entry name" value="START"/>
    <property type="match status" value="2"/>
</dbReference>
<dbReference type="InterPro" id="IPR002913">
    <property type="entry name" value="START_lipid-bd_dom"/>
</dbReference>
<evidence type="ECO:0000256" key="5">
    <source>
        <dbReference type="ARBA" id="ARBA00023125"/>
    </source>
</evidence>
<proteinExistence type="inferred from homology"/>
<keyword evidence="5 9" id="KW-0238">DNA-binding</keyword>
<evidence type="ECO:0000313" key="13">
    <source>
        <dbReference type="EMBL" id="GEU80334.1"/>
    </source>
</evidence>
<accession>A0A699GKX9</accession>
<gene>
    <name evidence="13" type="ORF">Tci_052312</name>
</gene>
<protein>
    <submittedName>
        <fullName evidence="13">Homeobox-leucine zipper protein meristem L1-like</fullName>
    </submittedName>
</protein>
<dbReference type="SMART" id="SM00389">
    <property type="entry name" value="HOX"/>
    <property type="match status" value="1"/>
</dbReference>
<dbReference type="PROSITE" id="PS50848">
    <property type="entry name" value="START"/>
    <property type="match status" value="2"/>
</dbReference>
<keyword evidence="3" id="KW-0805">Transcription regulation</keyword>
<evidence type="ECO:0000256" key="2">
    <source>
        <dbReference type="ARBA" id="ARBA00006789"/>
    </source>
</evidence>
<evidence type="ECO:0000256" key="6">
    <source>
        <dbReference type="ARBA" id="ARBA00023155"/>
    </source>
</evidence>
<evidence type="ECO:0000256" key="4">
    <source>
        <dbReference type="ARBA" id="ARBA00023054"/>
    </source>
</evidence>
<reference evidence="13" key="1">
    <citation type="journal article" date="2019" name="Sci. Rep.">
        <title>Draft genome of Tanacetum cinerariifolium, the natural source of mosquito coil.</title>
        <authorList>
            <person name="Yamashiro T."/>
            <person name="Shiraishi A."/>
            <person name="Satake H."/>
            <person name="Nakayama K."/>
        </authorList>
    </citation>
    <scope>NUCLEOTIDE SEQUENCE</scope>
</reference>
<dbReference type="SMART" id="SM00234">
    <property type="entry name" value="START"/>
    <property type="match status" value="2"/>
</dbReference>
<feature type="domain" description="START" evidence="12">
    <location>
        <begin position="141"/>
        <end position="282"/>
    </location>
</feature>
<dbReference type="SUPFAM" id="SSF55961">
    <property type="entry name" value="Bet v1-like"/>
    <property type="match status" value="2"/>
</dbReference>
<evidence type="ECO:0000256" key="9">
    <source>
        <dbReference type="PROSITE-ProRule" id="PRU00108"/>
    </source>
</evidence>
<organism evidence="13">
    <name type="scientific">Tanacetum cinerariifolium</name>
    <name type="common">Dalmatian daisy</name>
    <name type="synonym">Chrysanthemum cinerariifolium</name>
    <dbReference type="NCBI Taxonomy" id="118510"/>
    <lineage>
        <taxon>Eukaryota</taxon>
        <taxon>Viridiplantae</taxon>
        <taxon>Streptophyta</taxon>
        <taxon>Embryophyta</taxon>
        <taxon>Tracheophyta</taxon>
        <taxon>Spermatophyta</taxon>
        <taxon>Magnoliopsida</taxon>
        <taxon>eudicotyledons</taxon>
        <taxon>Gunneridae</taxon>
        <taxon>Pentapetalae</taxon>
        <taxon>asterids</taxon>
        <taxon>campanulids</taxon>
        <taxon>Asterales</taxon>
        <taxon>Asteraceae</taxon>
        <taxon>Asteroideae</taxon>
        <taxon>Anthemideae</taxon>
        <taxon>Anthemidinae</taxon>
        <taxon>Tanacetum</taxon>
    </lineage>
</organism>
<dbReference type="AlphaFoldDB" id="A0A699GKX9"/>
<dbReference type="PANTHER" id="PTHR45654">
    <property type="entry name" value="HOMEOBOX-LEUCINE ZIPPER PROTEIN MERISTEM L1"/>
    <property type="match status" value="1"/>
</dbReference>
<keyword evidence="4" id="KW-0175">Coiled coil</keyword>
<keyword evidence="6 9" id="KW-0371">Homeobox</keyword>
<dbReference type="InterPro" id="IPR001356">
    <property type="entry name" value="HD"/>
</dbReference>
<comment type="similarity">
    <text evidence="2">Belongs to the HD-ZIP homeobox family. Class IV subfamily.</text>
</comment>